<dbReference type="OrthoDB" id="5364312at2759"/>
<dbReference type="RefSeq" id="XP_003646960.1">
    <property type="nucleotide sequence ID" value="XM_003646912.1"/>
</dbReference>
<accession>I6NDK1</accession>
<evidence type="ECO:0000313" key="3">
    <source>
        <dbReference type="Proteomes" id="UP000006790"/>
    </source>
</evidence>
<dbReference type="HOGENOM" id="CLU_621167_0_0_1"/>
<evidence type="ECO:0000256" key="1">
    <source>
        <dbReference type="SAM" id="MobiDB-lite"/>
    </source>
</evidence>
<evidence type="ECO:0000313" key="2">
    <source>
        <dbReference type="EMBL" id="AET40143.1"/>
    </source>
</evidence>
<dbReference type="FunCoup" id="I6NDK1">
    <property type="interactions" value="23"/>
</dbReference>
<dbReference type="InParanoid" id="I6NDK1"/>
<dbReference type="EMBL" id="CP002501">
    <property type="protein sequence ID" value="AET40143.1"/>
    <property type="molecule type" value="Genomic_DNA"/>
</dbReference>
<dbReference type="KEGG" id="erc:Ecym_5388"/>
<name>I6NDK1_ERECY</name>
<sequence length="441" mass="47323">MEVQSICSNVSGQSGGSIGFVGDESLIFERNVEDPFVPVGADSRCCTLCSVPWSRSRSSSVVNFANCAGSQVSQVSQRHSQQQQQQQSQPCRHAMHHNLENLVAPALDASADVVADDKANLDNVEIVYSKRPSTIRLDMALGRTRTNSVTGAGSSAEGGQVQTVSGAAKPRVLRFYSYADMLSDENTHQKHQQQPQELQQRQLKQDIAQDQRPGISHSLSLTLLRHSPPNTCSSDIYRTDSCHVQQLPSFSNPFLPVSHRRDSVSSVGMVSRKRSSNPPNARFVTATTSKAAASGKFSLETSSDWSSSEEDLDQGSSRTSYGVSSLHSKGPAPVSPNSPTAIVANNGLHCKSLGSRTVPCSLKKTPSPFKATPPFQSDVGSSFVLGRRGSVQKAPSNMDDLIFNQLHSESASEMLRQKVCSTGSDASSSILPATGFTGSHQ</sequence>
<feature type="compositionally biased region" description="Polar residues" evidence="1">
    <location>
        <begin position="419"/>
        <end position="441"/>
    </location>
</feature>
<feature type="compositionally biased region" description="Polar residues" evidence="1">
    <location>
        <begin position="314"/>
        <end position="327"/>
    </location>
</feature>
<dbReference type="Proteomes" id="UP000006790">
    <property type="component" value="Chromosome 5"/>
</dbReference>
<dbReference type="eggNOG" id="ENOG502S4KQ">
    <property type="taxonomic scope" value="Eukaryota"/>
</dbReference>
<proteinExistence type="predicted"/>
<feature type="region of interest" description="Disordered" evidence="1">
    <location>
        <begin position="185"/>
        <end position="211"/>
    </location>
</feature>
<dbReference type="AlphaFoldDB" id="I6NDK1"/>
<keyword evidence="3" id="KW-1185">Reference proteome</keyword>
<feature type="compositionally biased region" description="Low complexity" evidence="1">
    <location>
        <begin position="192"/>
        <end position="202"/>
    </location>
</feature>
<dbReference type="OMA" id="YRTDSCH"/>
<feature type="region of interest" description="Disordered" evidence="1">
    <location>
        <begin position="266"/>
        <end position="336"/>
    </location>
</feature>
<feature type="compositionally biased region" description="Low complexity" evidence="1">
    <location>
        <begin position="285"/>
        <end position="306"/>
    </location>
</feature>
<dbReference type="GeneID" id="11470795"/>
<gene>
    <name evidence="2" type="ordered locus">Ecym_5388</name>
</gene>
<feature type="region of interest" description="Disordered" evidence="1">
    <location>
        <begin position="417"/>
        <end position="441"/>
    </location>
</feature>
<organism evidence="2 3">
    <name type="scientific">Eremothecium cymbalariae (strain CBS 270.75 / DBVPG 7215 / KCTC 17166 / NRRL Y-17582)</name>
    <name type="common">Yeast</name>
    <dbReference type="NCBI Taxonomy" id="931890"/>
    <lineage>
        <taxon>Eukaryota</taxon>
        <taxon>Fungi</taxon>
        <taxon>Dikarya</taxon>
        <taxon>Ascomycota</taxon>
        <taxon>Saccharomycotina</taxon>
        <taxon>Saccharomycetes</taxon>
        <taxon>Saccharomycetales</taxon>
        <taxon>Saccharomycetaceae</taxon>
        <taxon>Eremothecium</taxon>
    </lineage>
</organism>
<reference evidence="2 3" key="1">
    <citation type="journal article" date="2011" name="G3 (Bethesda)">
        <title>Genome evolution in the Eremothecium clade of the Saccharomyces complex revealed by comparative genomics.</title>
        <authorList>
            <person name="Wendland J."/>
            <person name="Walther A."/>
        </authorList>
    </citation>
    <scope>NUCLEOTIDE SEQUENCE [LARGE SCALE GENOMIC DNA]</scope>
    <source>
        <strain evidence="3">CBS 270.75 / DBVPG 7215 / KCTC 17166 / NRRL Y-17582</strain>
    </source>
</reference>
<protein>
    <submittedName>
        <fullName evidence="2">Uncharacterized protein</fullName>
    </submittedName>
</protein>